<reference evidence="2" key="2">
    <citation type="submission" date="2020-08" db="EMBL/GenBank/DDBJ databases">
        <authorList>
            <person name="Shumante A."/>
            <person name="Zimin A.V."/>
            <person name="Puiu D."/>
            <person name="Salzberg S.L."/>
        </authorList>
    </citation>
    <scope>NUCLEOTIDE SEQUENCE</scope>
    <source>
        <strain evidence="2">WC2-LM</strain>
        <tissue evidence="2">Liver</tissue>
    </source>
</reference>
<dbReference type="AlphaFoldDB" id="A0A5E4CG22"/>
<sequence>MVPTQGWGRCALQLRELRVGIAAATGRTGGDGMDAKLRSEGSQRLGPSDAETWQVLVEGAGRAGTPGLPDHGPALSGGPVVCASAPSGSRRHPTFPGLCALGVGLALGRVRESCRRSPPPSLTEIQNIYSSTPSSPKITHRCYKF</sequence>
<evidence type="ECO:0000313" key="4">
    <source>
        <dbReference type="Proteomes" id="UP000335636"/>
    </source>
</evidence>
<keyword evidence="2" id="KW-0812">Transmembrane</keyword>
<gene>
    <name evidence="2" type="ORF">GHT09_007473</name>
    <name evidence="3" type="ORF">MONAX_5E005254</name>
</gene>
<protein>
    <submittedName>
        <fullName evidence="2">Transmembrane protein C5orf28</fullName>
    </submittedName>
</protein>
<dbReference type="EMBL" id="CABDUW010001281">
    <property type="protein sequence ID" value="VTJ80260.1"/>
    <property type="molecule type" value="Genomic_DNA"/>
</dbReference>
<dbReference type="Proteomes" id="UP000335636">
    <property type="component" value="Unassembled WGS sequence"/>
</dbReference>
<keyword evidence="4" id="KW-1185">Reference proteome</keyword>
<accession>A0A5E4CG22</accession>
<evidence type="ECO:0000313" key="3">
    <source>
        <dbReference type="EMBL" id="VTJ80260.1"/>
    </source>
</evidence>
<dbReference type="Proteomes" id="UP000662637">
    <property type="component" value="Unassembled WGS sequence"/>
</dbReference>
<organism evidence="3 4">
    <name type="scientific">Marmota monax</name>
    <name type="common">Woodchuck</name>
    <dbReference type="NCBI Taxonomy" id="9995"/>
    <lineage>
        <taxon>Eukaryota</taxon>
        <taxon>Metazoa</taxon>
        <taxon>Chordata</taxon>
        <taxon>Craniata</taxon>
        <taxon>Vertebrata</taxon>
        <taxon>Euteleostomi</taxon>
        <taxon>Mammalia</taxon>
        <taxon>Eutheria</taxon>
        <taxon>Euarchontoglires</taxon>
        <taxon>Glires</taxon>
        <taxon>Rodentia</taxon>
        <taxon>Sciuromorpha</taxon>
        <taxon>Sciuridae</taxon>
        <taxon>Xerinae</taxon>
        <taxon>Marmotini</taxon>
        <taxon>Marmota</taxon>
    </lineage>
</organism>
<feature type="region of interest" description="Disordered" evidence="1">
    <location>
        <begin position="27"/>
        <end position="48"/>
    </location>
</feature>
<reference evidence="3 4" key="1">
    <citation type="submission" date="2019-04" db="EMBL/GenBank/DDBJ databases">
        <authorList>
            <person name="Alioto T."/>
            <person name="Alioto T."/>
        </authorList>
    </citation>
    <scope>NUCLEOTIDE SEQUENCE [LARGE SCALE GENOMIC DNA]</scope>
</reference>
<proteinExistence type="predicted"/>
<keyword evidence="2" id="KW-0472">Membrane</keyword>
<dbReference type="EMBL" id="WJEC01000747">
    <property type="protein sequence ID" value="KAF7481200.1"/>
    <property type="molecule type" value="Genomic_DNA"/>
</dbReference>
<evidence type="ECO:0000256" key="1">
    <source>
        <dbReference type="SAM" id="MobiDB-lite"/>
    </source>
</evidence>
<name>A0A5E4CG22_MARMO</name>
<evidence type="ECO:0000313" key="2">
    <source>
        <dbReference type="EMBL" id="KAF7481200.1"/>
    </source>
</evidence>